<accession>A0A0C9WF38</accession>
<dbReference type="AlphaFoldDB" id="A0A0C9WF38"/>
<name>A0A0C9WF38_9AGAM</name>
<dbReference type="EMBL" id="KN839849">
    <property type="protein sequence ID" value="KIJ63882.1"/>
    <property type="molecule type" value="Genomic_DNA"/>
</dbReference>
<keyword evidence="2" id="KW-1185">Reference proteome</keyword>
<protein>
    <submittedName>
        <fullName evidence="1">Uncharacterized protein</fullName>
    </submittedName>
</protein>
<dbReference type="Proteomes" id="UP000053820">
    <property type="component" value="Unassembled WGS sequence"/>
</dbReference>
<reference evidence="1 2" key="1">
    <citation type="submission" date="2014-04" db="EMBL/GenBank/DDBJ databases">
        <title>Evolutionary Origins and Diversification of the Mycorrhizal Mutualists.</title>
        <authorList>
            <consortium name="DOE Joint Genome Institute"/>
            <consortium name="Mycorrhizal Genomics Consortium"/>
            <person name="Kohler A."/>
            <person name="Kuo A."/>
            <person name="Nagy L.G."/>
            <person name="Floudas D."/>
            <person name="Copeland A."/>
            <person name="Barry K.W."/>
            <person name="Cichocki N."/>
            <person name="Veneault-Fourrey C."/>
            <person name="LaButti K."/>
            <person name="Lindquist E.A."/>
            <person name="Lipzen A."/>
            <person name="Lundell T."/>
            <person name="Morin E."/>
            <person name="Murat C."/>
            <person name="Riley R."/>
            <person name="Ohm R."/>
            <person name="Sun H."/>
            <person name="Tunlid A."/>
            <person name="Henrissat B."/>
            <person name="Grigoriev I.V."/>
            <person name="Hibbett D.S."/>
            <person name="Martin F."/>
        </authorList>
    </citation>
    <scope>NUCLEOTIDE SEQUENCE [LARGE SCALE GENOMIC DNA]</scope>
    <source>
        <strain evidence="1 2">MD-312</strain>
    </source>
</reference>
<evidence type="ECO:0000313" key="2">
    <source>
        <dbReference type="Proteomes" id="UP000053820"/>
    </source>
</evidence>
<sequence>MSLLEASVALIEESNDVLSQCLTSLEELAAEQHRQLEDICGVLREMSTMKALKKTCEGYSVYDPHEPRKKIGKVIKVKPRQPGEIDDGAVLTELGKAIATLEADSAAMIKRAEEYHAELQAALIKIQQDNSALTIYEAIEKEMVELTVEQTRAMDTFKVATD</sequence>
<gene>
    <name evidence="1" type="ORF">HYDPIDRAFT_29230</name>
</gene>
<dbReference type="HOGENOM" id="CLU_1635625_0_0_1"/>
<organism evidence="1 2">
    <name type="scientific">Hydnomerulius pinastri MD-312</name>
    <dbReference type="NCBI Taxonomy" id="994086"/>
    <lineage>
        <taxon>Eukaryota</taxon>
        <taxon>Fungi</taxon>
        <taxon>Dikarya</taxon>
        <taxon>Basidiomycota</taxon>
        <taxon>Agaricomycotina</taxon>
        <taxon>Agaricomycetes</taxon>
        <taxon>Agaricomycetidae</taxon>
        <taxon>Boletales</taxon>
        <taxon>Boletales incertae sedis</taxon>
        <taxon>Leucogyrophana</taxon>
    </lineage>
</organism>
<proteinExistence type="predicted"/>
<dbReference type="OrthoDB" id="2673611at2759"/>
<evidence type="ECO:0000313" key="1">
    <source>
        <dbReference type="EMBL" id="KIJ63882.1"/>
    </source>
</evidence>